<keyword evidence="1" id="KW-0732">Signal</keyword>
<feature type="chain" id="PRO_5047330176" evidence="1">
    <location>
        <begin position="27"/>
        <end position="85"/>
    </location>
</feature>
<gene>
    <name evidence="2" type="ORF">JQ619_30025</name>
</gene>
<protein>
    <submittedName>
        <fullName evidence="2">Uncharacterized protein</fullName>
    </submittedName>
</protein>
<proteinExistence type="predicted"/>
<name>A0ABS5GFK4_9BRAD</name>
<evidence type="ECO:0000313" key="2">
    <source>
        <dbReference type="EMBL" id="MBR1140003.1"/>
    </source>
</evidence>
<evidence type="ECO:0000313" key="3">
    <source>
        <dbReference type="Proteomes" id="UP001314635"/>
    </source>
</evidence>
<dbReference type="Proteomes" id="UP001314635">
    <property type="component" value="Unassembled WGS sequence"/>
</dbReference>
<comment type="caution">
    <text evidence="2">The sequence shown here is derived from an EMBL/GenBank/DDBJ whole genome shotgun (WGS) entry which is preliminary data.</text>
</comment>
<sequence>MSRFTTACIVGGLAAASAFASTPAQAGYYILRWDNTGICQVWSEAFTFKPIRWPSGYKIVSRPVPTFNEAVNLQVRLRRQGRCTL</sequence>
<dbReference type="RefSeq" id="WP_012046100.1">
    <property type="nucleotide sequence ID" value="NZ_JABFDP010000032.1"/>
</dbReference>
<feature type="signal peptide" evidence="1">
    <location>
        <begin position="1"/>
        <end position="26"/>
    </location>
</feature>
<dbReference type="EMBL" id="JAFCLK010000035">
    <property type="protein sequence ID" value="MBR1140003.1"/>
    <property type="molecule type" value="Genomic_DNA"/>
</dbReference>
<organism evidence="2 3">
    <name type="scientific">Bradyrhizobium denitrificans</name>
    <dbReference type="NCBI Taxonomy" id="2734912"/>
    <lineage>
        <taxon>Bacteria</taxon>
        <taxon>Pseudomonadati</taxon>
        <taxon>Pseudomonadota</taxon>
        <taxon>Alphaproteobacteria</taxon>
        <taxon>Hyphomicrobiales</taxon>
        <taxon>Nitrobacteraceae</taxon>
        <taxon>Bradyrhizobium</taxon>
    </lineage>
</organism>
<evidence type="ECO:0000256" key="1">
    <source>
        <dbReference type="SAM" id="SignalP"/>
    </source>
</evidence>
<keyword evidence="3" id="KW-1185">Reference proteome</keyword>
<reference evidence="3" key="1">
    <citation type="journal article" date="2021" name="ISME J.">
        <title>Evolutionary origin and ecological implication of a unique nif island in free-living Bradyrhizobium lineages.</title>
        <authorList>
            <person name="Tao J."/>
        </authorList>
    </citation>
    <scope>NUCLEOTIDE SEQUENCE [LARGE SCALE GENOMIC DNA]</scope>
    <source>
        <strain evidence="3">SZCCT0094</strain>
    </source>
</reference>
<accession>A0ABS5GFK4</accession>